<gene>
    <name evidence="1" type="ORF">AVDCRST_MAG39-615</name>
</gene>
<sequence>MLLVARFDGSRRVLDVTRYESGAVDEVLVAVRAIVAACAARDS</sequence>
<proteinExistence type="predicted"/>
<protein>
    <submittedName>
        <fullName evidence="1">Uncharacterized protein</fullName>
    </submittedName>
</protein>
<reference evidence="1" key="1">
    <citation type="submission" date="2020-02" db="EMBL/GenBank/DDBJ databases">
        <authorList>
            <person name="Meier V. D."/>
        </authorList>
    </citation>
    <scope>NUCLEOTIDE SEQUENCE</scope>
    <source>
        <strain evidence="1">AVDCRST_MAG39</strain>
    </source>
</reference>
<name>A0A6J4S7X5_9SPHN</name>
<dbReference type="EMBL" id="CADCVW010000028">
    <property type="protein sequence ID" value="CAA9488582.1"/>
    <property type="molecule type" value="Genomic_DNA"/>
</dbReference>
<evidence type="ECO:0000313" key="1">
    <source>
        <dbReference type="EMBL" id="CAA9488582.1"/>
    </source>
</evidence>
<accession>A0A6J4S7X5</accession>
<dbReference type="AlphaFoldDB" id="A0A6J4S7X5"/>
<organism evidence="1">
    <name type="scientific">uncultured Sphingomonadaceae bacterium</name>
    <dbReference type="NCBI Taxonomy" id="169976"/>
    <lineage>
        <taxon>Bacteria</taxon>
        <taxon>Pseudomonadati</taxon>
        <taxon>Pseudomonadota</taxon>
        <taxon>Alphaproteobacteria</taxon>
        <taxon>Sphingomonadales</taxon>
        <taxon>Sphingomonadaceae</taxon>
        <taxon>environmental samples</taxon>
    </lineage>
</organism>